<name>A0ABT1XTL8_9SPHN</name>
<dbReference type="InterPro" id="IPR002052">
    <property type="entry name" value="DNA_methylase_N6_adenine_CS"/>
</dbReference>
<protein>
    <recommendedName>
        <fullName evidence="2">site-specific DNA-methyltransferase (adenine-specific)</fullName>
        <ecNumber evidence="2">2.1.1.72</ecNumber>
    </recommendedName>
</protein>
<feature type="domain" description="NACHT-associated inactive Restriction Endonuclease 1 sensor" evidence="8">
    <location>
        <begin position="438"/>
        <end position="533"/>
    </location>
</feature>
<evidence type="ECO:0000256" key="6">
    <source>
        <dbReference type="SAM" id="MobiDB-lite"/>
    </source>
</evidence>
<feature type="region of interest" description="Disordered" evidence="6">
    <location>
        <begin position="540"/>
        <end position="563"/>
    </location>
</feature>
<keyword evidence="10" id="KW-1185">Reference proteome</keyword>
<proteinExistence type="inferred from homology"/>
<dbReference type="GO" id="GO:0032259">
    <property type="term" value="P:methylation"/>
    <property type="evidence" value="ECO:0007669"/>
    <property type="project" value="UniProtKB-KW"/>
</dbReference>
<dbReference type="PANTHER" id="PTHR13370">
    <property type="entry name" value="RNA METHYLASE-RELATED"/>
    <property type="match status" value="1"/>
</dbReference>
<dbReference type="Gene3D" id="3.40.50.150">
    <property type="entry name" value="Vaccinia Virus protein VP39"/>
    <property type="match status" value="1"/>
</dbReference>
<dbReference type="InterPro" id="IPR029063">
    <property type="entry name" value="SAM-dependent_MTases_sf"/>
</dbReference>
<evidence type="ECO:0000313" key="10">
    <source>
        <dbReference type="Proteomes" id="UP001206067"/>
    </source>
</evidence>
<evidence type="ECO:0000259" key="7">
    <source>
        <dbReference type="Pfam" id="PF01555"/>
    </source>
</evidence>
<accession>A0ABT1XTL8</accession>
<dbReference type="EC" id="2.1.1.72" evidence="2"/>
<dbReference type="InterPro" id="IPR002941">
    <property type="entry name" value="DNA_methylase_N4/N6"/>
</dbReference>
<evidence type="ECO:0000256" key="4">
    <source>
        <dbReference type="ARBA" id="ARBA00022679"/>
    </source>
</evidence>
<reference evidence="9 10" key="1">
    <citation type="submission" date="2022-08" db="EMBL/GenBank/DDBJ databases">
        <title>Polyphasic taxonomy analysis of Qipengyuania sp.RS5-5.</title>
        <authorList>
            <person name="Xamxidin M."/>
            <person name="Wu M."/>
        </authorList>
    </citation>
    <scope>NUCLEOTIDE SEQUENCE [LARGE SCALE GENOMIC DNA]</scope>
    <source>
        <strain evidence="9 10">RS5-5</strain>
    </source>
</reference>
<dbReference type="InterPro" id="IPR001091">
    <property type="entry name" value="RM_Methyltransferase"/>
</dbReference>
<organism evidence="9 10">
    <name type="scientific">Parerythrobacter lacustris</name>
    <dbReference type="NCBI Taxonomy" id="2969984"/>
    <lineage>
        <taxon>Bacteria</taxon>
        <taxon>Pseudomonadati</taxon>
        <taxon>Pseudomonadota</taxon>
        <taxon>Alphaproteobacteria</taxon>
        <taxon>Sphingomonadales</taxon>
        <taxon>Erythrobacteraceae</taxon>
        <taxon>Parerythrobacter</taxon>
    </lineage>
</organism>
<comment type="caution">
    <text evidence="9">The sequence shown here is derived from an EMBL/GenBank/DDBJ whole genome shotgun (WGS) entry which is preliminary data.</text>
</comment>
<feature type="domain" description="DNA methylase N-4/N-6" evidence="7">
    <location>
        <begin position="23"/>
        <end position="379"/>
    </location>
</feature>
<evidence type="ECO:0000313" key="9">
    <source>
        <dbReference type="EMBL" id="MCR2834983.1"/>
    </source>
</evidence>
<dbReference type="GO" id="GO:0008168">
    <property type="term" value="F:methyltransferase activity"/>
    <property type="evidence" value="ECO:0007669"/>
    <property type="project" value="UniProtKB-KW"/>
</dbReference>
<evidence type="ECO:0000259" key="8">
    <source>
        <dbReference type="Pfam" id="PF22722"/>
    </source>
</evidence>
<sequence>MPNTLYFGDNLHVLREHIASESVDLIYLDPPFNSNANYNILFRSPDGDNSESQIEAFEDTWHWNDSAEDAFDEVMRSGNTDAFTLLRAMREFLGDNDMMAYLAMMAVRLIELHRVLKPTGSLYLHCDPTASHYLKLLLDGVFGARAFRSEIVWKRSSAHNDAKQGLANYGHIHDVIFFYSKGSSWTWSHQFTPYEEEYTGRDYKLVDEETGRRFRRGDLTAAKGGGDTSYDWRVKKRSDQKERWVADLDEEHLHPREGWEYKATRPYSGRYWAYSQDNMRKFALEGRLRHTFDGMPEYKRFLDEMPGVSLQDLWADIRPLQAHERLGYPTEKPVPLLERIIAASSNEGDVVLDPFCGCGTAVHAAQKLGRQWVGIDVTHLAIGLIEKRMKDAFPGLAFEVKGRPQSLKAAEDLAKRDKHQFELWALSVVDADPWKGGRKGPDGGIDGIIWFKPDGKKTEKAIVEVKGGATGVKDVGRLAQVMEREGAKIGVLITAQLPTRAMERDAAAVGVWENEYTGRKHPRLQIITLAELFQNKRPDIPWVDTSSQKRAKREETGKQGKLL</sequence>
<dbReference type="PROSITE" id="PS00092">
    <property type="entry name" value="N6_MTASE"/>
    <property type="match status" value="1"/>
</dbReference>
<comment type="catalytic activity">
    <reaction evidence="5">
        <text>a 2'-deoxyadenosine in DNA + S-adenosyl-L-methionine = an N(6)-methyl-2'-deoxyadenosine in DNA + S-adenosyl-L-homocysteine + H(+)</text>
        <dbReference type="Rhea" id="RHEA:15197"/>
        <dbReference type="Rhea" id="RHEA-COMP:12418"/>
        <dbReference type="Rhea" id="RHEA-COMP:12419"/>
        <dbReference type="ChEBI" id="CHEBI:15378"/>
        <dbReference type="ChEBI" id="CHEBI:57856"/>
        <dbReference type="ChEBI" id="CHEBI:59789"/>
        <dbReference type="ChEBI" id="CHEBI:90615"/>
        <dbReference type="ChEBI" id="CHEBI:90616"/>
        <dbReference type="EC" id="2.1.1.72"/>
    </reaction>
</comment>
<evidence type="ECO:0000256" key="2">
    <source>
        <dbReference type="ARBA" id="ARBA00011900"/>
    </source>
</evidence>
<dbReference type="Proteomes" id="UP001206067">
    <property type="component" value="Unassembled WGS sequence"/>
</dbReference>
<dbReference type="PRINTS" id="PR00508">
    <property type="entry name" value="S21N4MTFRASE"/>
</dbReference>
<dbReference type="EMBL" id="JANKHH010000007">
    <property type="protein sequence ID" value="MCR2834983.1"/>
    <property type="molecule type" value="Genomic_DNA"/>
</dbReference>
<evidence type="ECO:0000256" key="5">
    <source>
        <dbReference type="ARBA" id="ARBA00047942"/>
    </source>
</evidence>
<dbReference type="Pfam" id="PF22722">
    <property type="entry name" value="NA-iREase1"/>
    <property type="match status" value="1"/>
</dbReference>
<dbReference type="RefSeq" id="WP_257596854.1">
    <property type="nucleotide sequence ID" value="NZ_JANKHH010000007.1"/>
</dbReference>
<feature type="compositionally biased region" description="Basic and acidic residues" evidence="6">
    <location>
        <begin position="552"/>
        <end position="563"/>
    </location>
</feature>
<evidence type="ECO:0000256" key="3">
    <source>
        <dbReference type="ARBA" id="ARBA00022603"/>
    </source>
</evidence>
<dbReference type="SUPFAM" id="SSF53335">
    <property type="entry name" value="S-adenosyl-L-methionine-dependent methyltransferases"/>
    <property type="match status" value="1"/>
</dbReference>
<gene>
    <name evidence="9" type="ORF">NSO95_13625</name>
</gene>
<dbReference type="Pfam" id="PF01555">
    <property type="entry name" value="N6_N4_Mtase"/>
    <property type="match status" value="1"/>
</dbReference>
<keyword evidence="4" id="KW-0808">Transferase</keyword>
<dbReference type="PANTHER" id="PTHR13370:SF3">
    <property type="entry name" value="TRNA (GUANINE(10)-N2)-METHYLTRANSFERASE HOMOLOG"/>
    <property type="match status" value="1"/>
</dbReference>
<evidence type="ECO:0000256" key="1">
    <source>
        <dbReference type="ARBA" id="ARBA00006594"/>
    </source>
</evidence>
<comment type="similarity">
    <text evidence="1">Belongs to the N(4)/N(6)-methyltransferase family.</text>
</comment>
<keyword evidence="3 9" id="KW-0489">Methyltransferase</keyword>
<dbReference type="InterPro" id="IPR054557">
    <property type="entry name" value="NA-iREase1_dom"/>
</dbReference>